<dbReference type="RefSeq" id="XP_062625656.1">
    <property type="nucleotide sequence ID" value="XM_062769672.1"/>
</dbReference>
<dbReference type="SUPFAM" id="SSF56219">
    <property type="entry name" value="DNase I-like"/>
    <property type="match status" value="1"/>
</dbReference>
<protein>
    <submittedName>
        <fullName evidence="3">Inositol polyphosphate 5-phosphatase OCRL-1</fullName>
    </submittedName>
</protein>
<dbReference type="Pfam" id="PF22669">
    <property type="entry name" value="Exo_endo_phos2"/>
    <property type="match status" value="1"/>
</dbReference>
<dbReference type="AlphaFoldDB" id="A0AAF0Y7J1"/>
<dbReference type="Proteomes" id="UP000827549">
    <property type="component" value="Chromosome 2"/>
</dbReference>
<dbReference type="InterPro" id="IPR013783">
    <property type="entry name" value="Ig-like_fold"/>
</dbReference>
<name>A0AAF0Y7J1_9TREE</name>
<dbReference type="GeneID" id="87806400"/>
<evidence type="ECO:0000313" key="4">
    <source>
        <dbReference type="Proteomes" id="UP000827549"/>
    </source>
</evidence>
<dbReference type="Pfam" id="PF21310">
    <property type="entry name" value="OCRL-like_ASH"/>
    <property type="match status" value="1"/>
</dbReference>
<evidence type="ECO:0000259" key="2">
    <source>
        <dbReference type="SMART" id="SM00128"/>
    </source>
</evidence>
<organism evidence="3 4">
    <name type="scientific">Vanrija pseudolonga</name>
    <dbReference type="NCBI Taxonomy" id="143232"/>
    <lineage>
        <taxon>Eukaryota</taxon>
        <taxon>Fungi</taxon>
        <taxon>Dikarya</taxon>
        <taxon>Basidiomycota</taxon>
        <taxon>Agaricomycotina</taxon>
        <taxon>Tremellomycetes</taxon>
        <taxon>Trichosporonales</taxon>
        <taxon>Trichosporonaceae</taxon>
        <taxon>Vanrija</taxon>
    </lineage>
</organism>
<proteinExistence type="predicted"/>
<keyword evidence="4" id="KW-1185">Reference proteome</keyword>
<dbReference type="EMBL" id="CP086715">
    <property type="protein sequence ID" value="WOO79624.1"/>
    <property type="molecule type" value="Genomic_DNA"/>
</dbReference>
<dbReference type="Gene3D" id="3.60.10.10">
    <property type="entry name" value="Endonuclease/exonuclease/phosphatase"/>
    <property type="match status" value="1"/>
</dbReference>
<evidence type="ECO:0000256" key="1">
    <source>
        <dbReference type="SAM" id="MobiDB-lite"/>
    </source>
</evidence>
<dbReference type="GO" id="GO:0004439">
    <property type="term" value="F:phosphatidylinositol-4,5-bisphosphate 5-phosphatase activity"/>
    <property type="evidence" value="ECO:0007669"/>
    <property type="project" value="TreeGrafter"/>
</dbReference>
<feature type="compositionally biased region" description="Basic and acidic residues" evidence="1">
    <location>
        <begin position="700"/>
        <end position="720"/>
    </location>
</feature>
<dbReference type="Gene3D" id="1.10.555.10">
    <property type="entry name" value="Rho GTPase activation protein"/>
    <property type="match status" value="1"/>
</dbReference>
<dbReference type="InterPro" id="IPR046985">
    <property type="entry name" value="IP5"/>
</dbReference>
<gene>
    <name evidence="3" type="primary">OCRL</name>
    <name evidence="3" type="ORF">LOC62_02G003154</name>
</gene>
<dbReference type="PANTHER" id="PTHR11200">
    <property type="entry name" value="INOSITOL 5-PHOSPHATASE"/>
    <property type="match status" value="1"/>
</dbReference>
<dbReference type="InterPro" id="IPR000300">
    <property type="entry name" value="IPPc"/>
</dbReference>
<dbReference type="SMART" id="SM00128">
    <property type="entry name" value="IPPc"/>
    <property type="match status" value="1"/>
</dbReference>
<evidence type="ECO:0000313" key="3">
    <source>
        <dbReference type="EMBL" id="WOO79624.1"/>
    </source>
</evidence>
<dbReference type="InterPro" id="IPR036691">
    <property type="entry name" value="Endo/exonu/phosph_ase_sf"/>
</dbReference>
<reference evidence="3" key="1">
    <citation type="submission" date="2023-10" db="EMBL/GenBank/DDBJ databases">
        <authorList>
            <person name="Noh H."/>
        </authorList>
    </citation>
    <scope>NUCLEOTIDE SEQUENCE</scope>
    <source>
        <strain evidence="3">DUCC4014</strain>
    </source>
</reference>
<feature type="region of interest" description="Disordered" evidence="1">
    <location>
        <begin position="700"/>
        <end position="726"/>
    </location>
</feature>
<accession>A0AAF0Y7J1</accession>
<feature type="domain" description="Inositol polyphosphate-related phosphatase" evidence="2">
    <location>
        <begin position="225"/>
        <end position="536"/>
    </location>
</feature>
<dbReference type="Gene3D" id="2.60.40.10">
    <property type="entry name" value="Immunoglobulins"/>
    <property type="match status" value="1"/>
</dbReference>
<dbReference type="InterPro" id="IPR048869">
    <property type="entry name" value="OCRL-1_2_ASH"/>
</dbReference>
<dbReference type="GO" id="GO:0046856">
    <property type="term" value="P:phosphatidylinositol dephosphorylation"/>
    <property type="evidence" value="ECO:0007669"/>
    <property type="project" value="InterPro"/>
</dbReference>
<dbReference type="PANTHER" id="PTHR11200:SF300">
    <property type="entry name" value="TYPE II INOSITOL 1,4,5-TRISPHOSPHATE 5-PHOSPHATASE"/>
    <property type="match status" value="1"/>
</dbReference>
<sequence>MPQATPPPPEPGSLASLLRQTEAIVVSAPARLLLPSARVNAEVVVVRHTSGSVVESGVLVVVPPKPRAPARVLAALPITPSTTAALTQTPPSPSTSFFAQSSKPHIELTLTSGSRKAELQFPPADSARVQALIREIRRAVDTSFAQPASHSWLAFYPEVEGSAPPAPSDSDASLERSFGALDASDDAKDANEAELYPNPYTLGFSRTAFLRKRLFGRQQKWSSTKPVSIRVVTYNVNNRIPPTGTKELGPVVGYGAEDIIVVGLQEVDLRSSALFVSQGNQRAEAWEQAIYNGLGDNKEQYETVASIQYVGVLLIVLAKSELRPEVRMVQESARGIGLMGFGGNKAGVAVRLRVHDTTLCFINSHLAAWKEYLERRRSDYIQLRTLLSFPTPTGVNPPLEAYHPEDRDLMIDDADVMFWLGDLNYRLELEDADIRALITTQDWDTLLTSDQLLTDIADNKSFIGFSEPRISFKPSFKYVHGSVTLDPKRSPAYCDRVLHLSRGTAIGPKQYTSHELLWSDHLPVTSTYSVDVRVVDEAKRAEELVECQCELDKLDELYRASLEVNTGEVDFGQASYRRLVKKEVVLRNTGRVPATFSFRTPSPGKPICKPWFWPFPAAGVVESGQEITVIIEAYVDEEHVAALTGGRDMNDVLVLQIEGGKESFISLQAQFLPTIVGLPLELLPELPAAIREVPLSTRKELLNPKQEDESDKKDDDETKSKTKGTKTAREVWRLLERLMAEGTGVDKLWTGQADPTQVLDIIDALDSGAESLPGDTRATAQALLHILYTLPTKLIPPEQRAECQAVQERDDAFAVVEQVAGVHGNVLIGLTSVVRLCSGGEPADEATVTALATAIFGERPDGREAMVRALLEG</sequence>
<dbReference type="InterPro" id="IPR008936">
    <property type="entry name" value="Rho_GTPase_activation_prot"/>
</dbReference>